<evidence type="ECO:0000313" key="3">
    <source>
        <dbReference type="Proteomes" id="UP000307440"/>
    </source>
</evidence>
<dbReference type="OrthoDB" id="9991317at2759"/>
<dbReference type="Proteomes" id="UP000307440">
    <property type="component" value="Unassembled WGS sequence"/>
</dbReference>
<evidence type="ECO:0000313" key="2">
    <source>
        <dbReference type="EMBL" id="TFK23789.1"/>
    </source>
</evidence>
<dbReference type="AlphaFoldDB" id="A0A5C3KT61"/>
<keyword evidence="3" id="KW-1185">Reference proteome</keyword>
<feature type="domain" description="CHAT" evidence="1">
    <location>
        <begin position="339"/>
        <end position="625"/>
    </location>
</feature>
<dbReference type="STRING" id="230819.A0A5C3KT61"/>
<sequence>MSDIAEAIVLHKRAVELTPPGHADLPGYLGNLGKSLETRFHKTLDCDDLRASIAQYKVAATVTSGSPSFKFSAAKQWATLLHRYFPASPETLLAFETAVRLISVIAGLEQTVQPRHSQLQSISSFTLQAAAAACALGRPDKAIEWLEQGRCLVWTQLNHLRTPLDDLRVPHPDLAHRVLEISKAMESAGSRAGRSSMGAKALMSEKVGAEEEALSHIYSAKEWNSVLYTIRSVPGFENFLLPPSYSTLLQNLPESGWVIIINAHKDRSDALALGAGLDKPIHMELPGFSSEMAEKLRENLTKHLVDSKVRMREVEADEENGRGCKPVGLSKGTVLRDVLAYLWREAVKPIFDALKLSRSPSVLPRIWWCVTGPLAFLPLHAAGLYETLNSHTIFEYAVSSYTPTITSLTNRVRNIRRAPEDASGLFMVSQPNTPGLSRIPDTTKEVRAIQTQLDTCGVRTLMLEGDAATIEFGVMNMESYSCVHLACHAIQNKVEPLQSGFYFHDGPLSLSTIIKKDLKYADLAFLSACQTSAGEEKPSEEAVHLAGGMLAAGYRGVVAKMWSIRGHQAPQVAGDFYEYLLTEGGKGIDGSRASYALHHAIQKFRTRCDNSESSLLAWVPYVHLGL</sequence>
<reference evidence="2 3" key="1">
    <citation type="journal article" date="2019" name="Nat. Ecol. Evol.">
        <title>Megaphylogeny resolves global patterns of mushroom evolution.</title>
        <authorList>
            <person name="Varga T."/>
            <person name="Krizsan K."/>
            <person name="Foldi C."/>
            <person name="Dima B."/>
            <person name="Sanchez-Garcia M."/>
            <person name="Sanchez-Ramirez S."/>
            <person name="Szollosi G.J."/>
            <person name="Szarkandi J.G."/>
            <person name="Papp V."/>
            <person name="Albert L."/>
            <person name="Andreopoulos W."/>
            <person name="Angelini C."/>
            <person name="Antonin V."/>
            <person name="Barry K.W."/>
            <person name="Bougher N.L."/>
            <person name="Buchanan P."/>
            <person name="Buyck B."/>
            <person name="Bense V."/>
            <person name="Catcheside P."/>
            <person name="Chovatia M."/>
            <person name="Cooper J."/>
            <person name="Damon W."/>
            <person name="Desjardin D."/>
            <person name="Finy P."/>
            <person name="Geml J."/>
            <person name="Haridas S."/>
            <person name="Hughes K."/>
            <person name="Justo A."/>
            <person name="Karasinski D."/>
            <person name="Kautmanova I."/>
            <person name="Kiss B."/>
            <person name="Kocsube S."/>
            <person name="Kotiranta H."/>
            <person name="LaButti K.M."/>
            <person name="Lechner B.E."/>
            <person name="Liimatainen K."/>
            <person name="Lipzen A."/>
            <person name="Lukacs Z."/>
            <person name="Mihaltcheva S."/>
            <person name="Morgado L.N."/>
            <person name="Niskanen T."/>
            <person name="Noordeloos M.E."/>
            <person name="Ohm R.A."/>
            <person name="Ortiz-Santana B."/>
            <person name="Ovrebo C."/>
            <person name="Racz N."/>
            <person name="Riley R."/>
            <person name="Savchenko A."/>
            <person name="Shiryaev A."/>
            <person name="Soop K."/>
            <person name="Spirin V."/>
            <person name="Szebenyi C."/>
            <person name="Tomsovsky M."/>
            <person name="Tulloss R.E."/>
            <person name="Uehling J."/>
            <person name="Grigoriev I.V."/>
            <person name="Vagvolgyi C."/>
            <person name="Papp T."/>
            <person name="Martin F.M."/>
            <person name="Miettinen O."/>
            <person name="Hibbett D.S."/>
            <person name="Nagy L.G."/>
        </authorList>
    </citation>
    <scope>NUCLEOTIDE SEQUENCE [LARGE SCALE GENOMIC DNA]</scope>
    <source>
        <strain evidence="2 3">CBS 121175</strain>
    </source>
</reference>
<accession>A0A5C3KT61</accession>
<evidence type="ECO:0000259" key="1">
    <source>
        <dbReference type="Pfam" id="PF12770"/>
    </source>
</evidence>
<name>A0A5C3KT61_COPMA</name>
<organism evidence="2 3">
    <name type="scientific">Coprinopsis marcescibilis</name>
    <name type="common">Agaric fungus</name>
    <name type="synonym">Psathyrella marcescibilis</name>
    <dbReference type="NCBI Taxonomy" id="230819"/>
    <lineage>
        <taxon>Eukaryota</taxon>
        <taxon>Fungi</taxon>
        <taxon>Dikarya</taxon>
        <taxon>Basidiomycota</taxon>
        <taxon>Agaricomycotina</taxon>
        <taxon>Agaricomycetes</taxon>
        <taxon>Agaricomycetidae</taxon>
        <taxon>Agaricales</taxon>
        <taxon>Agaricineae</taxon>
        <taxon>Psathyrellaceae</taxon>
        <taxon>Coprinopsis</taxon>
    </lineage>
</organism>
<protein>
    <recommendedName>
        <fullName evidence="1">CHAT domain-containing protein</fullName>
    </recommendedName>
</protein>
<gene>
    <name evidence="2" type="ORF">FA15DRAFT_705167</name>
</gene>
<dbReference type="Pfam" id="PF12770">
    <property type="entry name" value="CHAT"/>
    <property type="match status" value="1"/>
</dbReference>
<dbReference type="EMBL" id="ML210212">
    <property type="protein sequence ID" value="TFK23789.1"/>
    <property type="molecule type" value="Genomic_DNA"/>
</dbReference>
<proteinExistence type="predicted"/>
<dbReference type="InterPro" id="IPR024983">
    <property type="entry name" value="CHAT_dom"/>
</dbReference>